<accession>A0A1I4H8H9</accession>
<name>A0A1I4H8H9_9ACTN</name>
<dbReference type="InParanoid" id="A0A1I4H8H9"/>
<reference evidence="1 2" key="1">
    <citation type="submission" date="2016-10" db="EMBL/GenBank/DDBJ databases">
        <authorList>
            <person name="de Groot N.N."/>
        </authorList>
    </citation>
    <scope>NUCLEOTIDE SEQUENCE [LARGE SCALE GENOMIC DNA]</scope>
    <source>
        <strain evidence="1 2">DSM 45317</strain>
    </source>
</reference>
<dbReference type="AlphaFoldDB" id="A0A1I4H8H9"/>
<dbReference type="EMBL" id="FOSW01000010">
    <property type="protein sequence ID" value="SFL38544.1"/>
    <property type="molecule type" value="Genomic_DNA"/>
</dbReference>
<evidence type="ECO:0000313" key="2">
    <source>
        <dbReference type="Proteomes" id="UP000199152"/>
    </source>
</evidence>
<organism evidence="1 2">
    <name type="scientific">Geodermatophilus ruber</name>
    <dbReference type="NCBI Taxonomy" id="504800"/>
    <lineage>
        <taxon>Bacteria</taxon>
        <taxon>Bacillati</taxon>
        <taxon>Actinomycetota</taxon>
        <taxon>Actinomycetes</taxon>
        <taxon>Geodermatophilales</taxon>
        <taxon>Geodermatophilaceae</taxon>
        <taxon>Geodermatophilus</taxon>
    </lineage>
</organism>
<dbReference type="OrthoDB" id="5187206at2"/>
<dbReference type="RefSeq" id="WP_091326565.1">
    <property type="nucleotide sequence ID" value="NZ_FOSW01000010.1"/>
</dbReference>
<proteinExistence type="predicted"/>
<gene>
    <name evidence="1" type="ORF">SAMN04488085_11084</name>
</gene>
<keyword evidence="2" id="KW-1185">Reference proteome</keyword>
<sequence length="125" mass="13765">MSDHLEPHPAACRVDSTSTCRRYARGHAPHPVLVQLAQSGPDEHRLPVIVMGAVGDVVTVAAGDELRRYRNHEAARITEVTRATGPEALLNTHHGVLFLRSWPRDRGAVFSLQPADEVTESCRQD</sequence>
<dbReference type="Proteomes" id="UP000199152">
    <property type="component" value="Unassembled WGS sequence"/>
</dbReference>
<evidence type="ECO:0000313" key="1">
    <source>
        <dbReference type="EMBL" id="SFL38544.1"/>
    </source>
</evidence>
<protein>
    <submittedName>
        <fullName evidence="1">Uncharacterized protein</fullName>
    </submittedName>
</protein>